<dbReference type="Pfam" id="PF21027">
    <property type="entry name" value="Sde0182_C"/>
    <property type="match status" value="1"/>
</dbReference>
<evidence type="ECO:0000259" key="2">
    <source>
        <dbReference type="Pfam" id="PF07632"/>
    </source>
</evidence>
<organism evidence="4 5">
    <name type="scientific">Nonomuraea angiospora</name>
    <dbReference type="NCBI Taxonomy" id="46172"/>
    <lineage>
        <taxon>Bacteria</taxon>
        <taxon>Bacillati</taxon>
        <taxon>Actinomycetota</taxon>
        <taxon>Actinomycetes</taxon>
        <taxon>Streptosporangiales</taxon>
        <taxon>Streptosporangiaceae</taxon>
        <taxon>Nonomuraea</taxon>
    </lineage>
</organism>
<evidence type="ECO:0000313" key="5">
    <source>
        <dbReference type="Proteomes" id="UP000633509"/>
    </source>
</evidence>
<evidence type="ECO:0000256" key="1">
    <source>
        <dbReference type="SAM" id="SignalP"/>
    </source>
</evidence>
<keyword evidence="1" id="KW-0732">Signal</keyword>
<dbReference type="InterPro" id="IPR036452">
    <property type="entry name" value="Ribo_hydro-like"/>
</dbReference>
<evidence type="ECO:0008006" key="6">
    <source>
        <dbReference type="Google" id="ProtNLM"/>
    </source>
</evidence>
<evidence type="ECO:0000259" key="3">
    <source>
        <dbReference type="Pfam" id="PF21027"/>
    </source>
</evidence>
<comment type="caution">
    <text evidence="4">The sequence shown here is derived from an EMBL/GenBank/DDBJ whole genome shotgun (WGS) entry which is preliminary data.</text>
</comment>
<sequence>MARQWIRRSLGTFLLLTVTAGLTATPAEAVTQSPRPRTIVTADPELDDANSLIRYLLYSNEVTTEGLVYASSRFHWKGDGKGTEFFLPGREYTTPQTSWRWARDEQFIHTAVKAYAEVYPNLVRHDRDYPDPRSLFSKIRVGNVEFEGDISKETPGSNLIKDVLLDGKGGPVYLQAWGGTSTIARALKSIQEQYEGTPRWDRVRREVSRKAIITKFGSQDATYQDYIAPNWPDIEARDVATTIWGYFARRTVLPEHAKYLSAQWTAENVSGKGPFGELYRIWGDGKQMVQGDVWDHFGLSYLGEDELRARGYKIWMPIQEKGSWISEGDTSNFMNLVDNGLRGYEKGGYGGWGGRQEQNPDDPSEWLASRAVDHDPQGNAPADYPAARWFEAAQLDFAARLRWSVTPDYRAANHRPEVTLPAGRRDLTARPGQKVRLSARATDPDGDALSSRWWQYQEAGSHQGAVEITTEEGAAPGRHSSKASFTVPADARPGSTIHIIVEVKDDGSPALTAYQRIIVTVK</sequence>
<dbReference type="InterPro" id="IPR013783">
    <property type="entry name" value="Ig-like_fold"/>
</dbReference>
<dbReference type="Gene3D" id="3.90.245.10">
    <property type="entry name" value="Ribonucleoside hydrolase-like"/>
    <property type="match status" value="1"/>
</dbReference>
<dbReference type="InterPro" id="IPR011483">
    <property type="entry name" value="Sde182_NH-like"/>
</dbReference>
<accession>A0ABR9M7T6</accession>
<proteinExistence type="predicted"/>
<dbReference type="Gene3D" id="2.60.40.10">
    <property type="entry name" value="Immunoglobulins"/>
    <property type="match status" value="1"/>
</dbReference>
<feature type="signal peptide" evidence="1">
    <location>
        <begin position="1"/>
        <end position="29"/>
    </location>
</feature>
<protein>
    <recommendedName>
        <fullName evidence="6">DUF1593 domain-containing protein</fullName>
    </recommendedName>
</protein>
<feature type="domain" description="Cellulose-binding Sde182 nucleoside hydrolase-like" evidence="2">
    <location>
        <begin position="37"/>
        <end position="355"/>
    </location>
</feature>
<dbReference type="Pfam" id="PF07632">
    <property type="entry name" value="Sde182_NH-like"/>
    <property type="match status" value="1"/>
</dbReference>
<name>A0ABR9M7T6_9ACTN</name>
<dbReference type="EMBL" id="JADBEK010000001">
    <property type="protein sequence ID" value="MBE1588386.1"/>
    <property type="molecule type" value="Genomic_DNA"/>
</dbReference>
<evidence type="ECO:0000313" key="4">
    <source>
        <dbReference type="EMBL" id="MBE1588386.1"/>
    </source>
</evidence>
<keyword evidence="5" id="KW-1185">Reference proteome</keyword>
<feature type="domain" description="Cellulose-binding Sde182 C-terminal" evidence="3">
    <location>
        <begin position="434"/>
        <end position="521"/>
    </location>
</feature>
<reference evidence="4 5" key="1">
    <citation type="submission" date="2020-10" db="EMBL/GenBank/DDBJ databases">
        <title>Sequencing the genomes of 1000 actinobacteria strains.</title>
        <authorList>
            <person name="Klenk H.-P."/>
        </authorList>
    </citation>
    <scope>NUCLEOTIDE SEQUENCE [LARGE SCALE GENOMIC DNA]</scope>
    <source>
        <strain evidence="4 5">DSM 43173</strain>
    </source>
</reference>
<dbReference type="Proteomes" id="UP000633509">
    <property type="component" value="Unassembled WGS sequence"/>
</dbReference>
<gene>
    <name evidence="4" type="ORF">H4W80_006644</name>
</gene>
<feature type="chain" id="PRO_5046583880" description="DUF1593 domain-containing protein" evidence="1">
    <location>
        <begin position="30"/>
        <end position="522"/>
    </location>
</feature>
<dbReference type="RefSeq" id="WP_192788608.1">
    <property type="nucleotide sequence ID" value="NZ_JADBEK010000001.1"/>
</dbReference>
<dbReference type="InterPro" id="IPR048527">
    <property type="entry name" value="Sde182_C"/>
</dbReference>